<keyword evidence="1 2" id="KW-0663">Pyridoxal phosphate</keyword>
<dbReference type="GO" id="GO:0030170">
    <property type="term" value="F:pyridoxal phosphate binding"/>
    <property type="evidence" value="ECO:0007669"/>
    <property type="project" value="UniProtKB-UniRule"/>
</dbReference>
<evidence type="ECO:0000256" key="1">
    <source>
        <dbReference type="ARBA" id="ARBA00022898"/>
    </source>
</evidence>
<dbReference type="CDD" id="cd00635">
    <property type="entry name" value="PLPDE_III_YBL036c_like"/>
    <property type="match status" value="1"/>
</dbReference>
<comment type="caution">
    <text evidence="6">The sequence shown here is derived from an EMBL/GenBank/DDBJ whole genome shotgun (WGS) entry which is preliminary data.</text>
</comment>
<feature type="modified residue" description="N6-(pyridoxal phosphate)lysine" evidence="2 3">
    <location>
        <position position="35"/>
    </location>
</feature>
<dbReference type="PIRSF" id="PIRSF004848">
    <property type="entry name" value="YBL036c_PLPDEIII"/>
    <property type="match status" value="1"/>
</dbReference>
<gene>
    <name evidence="6" type="ORF">CYL18_11210</name>
</gene>
<dbReference type="RefSeq" id="WP_104849607.1">
    <property type="nucleotide sequence ID" value="NZ_PKOZ01000006.1"/>
</dbReference>
<proteinExistence type="inferred from homology"/>
<name>A0A2S7MYQ4_9BACI</name>
<comment type="similarity">
    <text evidence="2 4">Belongs to the pyridoxal phosphate-binding protein YggS/PROSC family.</text>
</comment>
<evidence type="ECO:0000256" key="2">
    <source>
        <dbReference type="HAMAP-Rule" id="MF_02087"/>
    </source>
</evidence>
<dbReference type="HAMAP" id="MF_02087">
    <property type="entry name" value="PLP_homeostasis"/>
    <property type="match status" value="1"/>
</dbReference>
<evidence type="ECO:0000256" key="4">
    <source>
        <dbReference type="RuleBase" id="RU004514"/>
    </source>
</evidence>
<dbReference type="NCBIfam" id="TIGR00044">
    <property type="entry name" value="YggS family pyridoxal phosphate-dependent enzyme"/>
    <property type="match status" value="1"/>
</dbReference>
<dbReference type="FunFam" id="3.20.20.10:FF:000011">
    <property type="entry name" value="Pyridoxal phosphate homeostasis protein"/>
    <property type="match status" value="1"/>
</dbReference>
<dbReference type="Gene3D" id="3.20.20.10">
    <property type="entry name" value="Alanine racemase"/>
    <property type="match status" value="1"/>
</dbReference>
<dbReference type="InterPro" id="IPR011078">
    <property type="entry name" value="PyrdxlP_homeostasis"/>
</dbReference>
<dbReference type="OrthoDB" id="9804072at2"/>
<dbReference type="Pfam" id="PF01168">
    <property type="entry name" value="Ala_racemase_N"/>
    <property type="match status" value="1"/>
</dbReference>
<dbReference type="PROSITE" id="PS01211">
    <property type="entry name" value="UPF0001"/>
    <property type="match status" value="1"/>
</dbReference>
<dbReference type="AlphaFoldDB" id="A0A2S7MYQ4"/>
<dbReference type="EMBL" id="PKOZ01000006">
    <property type="protein sequence ID" value="PQD94900.1"/>
    <property type="molecule type" value="Genomic_DNA"/>
</dbReference>
<protein>
    <recommendedName>
        <fullName evidence="2">Pyridoxal phosphate homeostasis protein</fullName>
        <shortName evidence="2">PLP homeostasis protein</shortName>
    </recommendedName>
</protein>
<organism evidence="6 7">
    <name type="scientific">Pradoshia eiseniae</name>
    <dbReference type="NCBI Taxonomy" id="2064768"/>
    <lineage>
        <taxon>Bacteria</taxon>
        <taxon>Bacillati</taxon>
        <taxon>Bacillota</taxon>
        <taxon>Bacilli</taxon>
        <taxon>Bacillales</taxon>
        <taxon>Bacillaceae</taxon>
        <taxon>Pradoshia</taxon>
    </lineage>
</organism>
<comment type="function">
    <text evidence="2">Pyridoxal 5'-phosphate (PLP)-binding protein, which is involved in PLP homeostasis.</text>
</comment>
<dbReference type="InterPro" id="IPR029066">
    <property type="entry name" value="PLP-binding_barrel"/>
</dbReference>
<accession>A0A2S7MYQ4</accession>
<dbReference type="PANTHER" id="PTHR10146">
    <property type="entry name" value="PROLINE SYNTHETASE CO-TRANSCRIBED BACTERIAL HOMOLOG PROTEIN"/>
    <property type="match status" value="1"/>
</dbReference>
<dbReference type="SUPFAM" id="SSF51419">
    <property type="entry name" value="PLP-binding barrel"/>
    <property type="match status" value="1"/>
</dbReference>
<dbReference type="InterPro" id="IPR001608">
    <property type="entry name" value="Ala_racemase_N"/>
</dbReference>
<comment type="cofactor">
    <cofactor evidence="3">
        <name>pyridoxal 5'-phosphate</name>
        <dbReference type="ChEBI" id="CHEBI:597326"/>
    </cofactor>
</comment>
<evidence type="ECO:0000313" key="6">
    <source>
        <dbReference type="EMBL" id="PQD94900.1"/>
    </source>
</evidence>
<evidence type="ECO:0000256" key="3">
    <source>
        <dbReference type="PIRSR" id="PIRSR004848-1"/>
    </source>
</evidence>
<dbReference type="Proteomes" id="UP000239663">
    <property type="component" value="Unassembled WGS sequence"/>
</dbReference>
<keyword evidence="7" id="KW-1185">Reference proteome</keyword>
<feature type="domain" description="Alanine racemase N-terminal" evidence="5">
    <location>
        <begin position="6"/>
        <end position="222"/>
    </location>
</feature>
<sequence>MDVASNLHNIETRINEAAERAGRNPGDIKIIAVTKYVTAARAKEAYEAGIRNLGENRSEGILAKREFFDEQPIWHFIGSLQTRKVKSIIDKVNIIHSLDRISLAEEIQKRAENPVECLVQVNVSGEDTKHGITPQETIEFVKQLANFDKIRIIGLMTMAPLTDNHDVIRQCFKDLKNLQVQIQNLLLPYAPCRELSMGMSNDFEIAVEEGSTMVRIGTALVGNE</sequence>
<reference evidence="6 7" key="1">
    <citation type="submission" date="2017-12" db="EMBL/GenBank/DDBJ databases">
        <title>Taxonomic description and draft genome of Pradoshia cofamensis Gen. nov., sp. nov., a thermotolerant bacillale isolated from anterior gut of earthworm Eisenia fetida.</title>
        <authorList>
            <person name="Saha T."/>
            <person name="Chakraborty R."/>
        </authorList>
    </citation>
    <scope>NUCLEOTIDE SEQUENCE [LARGE SCALE GENOMIC DNA]</scope>
    <source>
        <strain evidence="6 7">EAG3</strain>
    </source>
</reference>
<dbReference type="PANTHER" id="PTHR10146:SF14">
    <property type="entry name" value="PYRIDOXAL PHOSPHATE HOMEOSTASIS PROTEIN"/>
    <property type="match status" value="1"/>
</dbReference>
<evidence type="ECO:0000259" key="5">
    <source>
        <dbReference type="Pfam" id="PF01168"/>
    </source>
</evidence>
<evidence type="ECO:0000313" key="7">
    <source>
        <dbReference type="Proteomes" id="UP000239663"/>
    </source>
</evidence>